<keyword evidence="1" id="KW-0732">Signal</keyword>
<feature type="signal peptide" evidence="1">
    <location>
        <begin position="1"/>
        <end position="15"/>
    </location>
</feature>
<accession>A0A2Z6RP33</accession>
<dbReference type="EMBL" id="BLAL01000043">
    <property type="protein sequence ID" value="GES79211.1"/>
    <property type="molecule type" value="Genomic_DNA"/>
</dbReference>
<feature type="chain" id="PRO_5033340516" evidence="1">
    <location>
        <begin position="16"/>
        <end position="247"/>
    </location>
</feature>
<dbReference type="EMBL" id="BEXD01001418">
    <property type="protein sequence ID" value="GBB94016.1"/>
    <property type="molecule type" value="Genomic_DNA"/>
</dbReference>
<gene>
    <name evidence="3" type="ORF">RCL2_000652300</name>
    <name evidence="2" type="ORF">RclHR1_22740003</name>
</gene>
<sequence>MILNCFVLGIRVTFLAPLSEVVHIKNDVITLNSLTVDFFKKYIWRWEENILKDLSNDSSSLRLWNINVDEGLARKIHILVQPPSSPVTTASPSLNNDALPSYSAPIDLKTTVPAFSKGDRLSLLLHNLPGDNNITINPITQVTTIQTAMRKAKNNLLVLLGARKGNEGSGNIEAIEGYLQENDLITDNFEVNRQYADHIVHYLVLSQLLILNECIKSSMTFNLQRWLYLQTCQNIYGALYNYDDDLF</sequence>
<dbReference type="OrthoDB" id="2445305at2759"/>
<reference evidence="3" key="2">
    <citation type="submission" date="2019-10" db="EMBL/GenBank/DDBJ databases">
        <title>Conservation and host-specific expression of non-tandemly repeated heterogenous ribosome RNA gene in arbuscular mycorrhizal fungi.</title>
        <authorList>
            <person name="Maeda T."/>
            <person name="Kobayashi Y."/>
            <person name="Nakagawa T."/>
            <person name="Ezawa T."/>
            <person name="Yamaguchi K."/>
            <person name="Bino T."/>
            <person name="Nishimoto Y."/>
            <person name="Shigenobu S."/>
            <person name="Kawaguchi M."/>
        </authorList>
    </citation>
    <scope>NUCLEOTIDE SEQUENCE</scope>
    <source>
        <strain evidence="3">HR1</strain>
    </source>
</reference>
<evidence type="ECO:0000313" key="2">
    <source>
        <dbReference type="EMBL" id="GBB94016.1"/>
    </source>
</evidence>
<dbReference type="Proteomes" id="UP000615446">
    <property type="component" value="Unassembled WGS sequence"/>
</dbReference>
<reference evidence="2 4" key="1">
    <citation type="submission" date="2017-11" db="EMBL/GenBank/DDBJ databases">
        <title>The genome of Rhizophagus clarus HR1 reveals common genetic basis of auxotrophy among arbuscular mycorrhizal fungi.</title>
        <authorList>
            <person name="Kobayashi Y."/>
        </authorList>
    </citation>
    <scope>NUCLEOTIDE SEQUENCE [LARGE SCALE GENOMIC DNA]</scope>
    <source>
        <strain evidence="2 4">HR1</strain>
    </source>
</reference>
<evidence type="ECO:0000256" key="1">
    <source>
        <dbReference type="SAM" id="SignalP"/>
    </source>
</evidence>
<evidence type="ECO:0000313" key="4">
    <source>
        <dbReference type="Proteomes" id="UP000247702"/>
    </source>
</evidence>
<proteinExistence type="predicted"/>
<organism evidence="2 4">
    <name type="scientific">Rhizophagus clarus</name>
    <dbReference type="NCBI Taxonomy" id="94130"/>
    <lineage>
        <taxon>Eukaryota</taxon>
        <taxon>Fungi</taxon>
        <taxon>Fungi incertae sedis</taxon>
        <taxon>Mucoromycota</taxon>
        <taxon>Glomeromycotina</taxon>
        <taxon>Glomeromycetes</taxon>
        <taxon>Glomerales</taxon>
        <taxon>Glomeraceae</taxon>
        <taxon>Rhizophagus</taxon>
    </lineage>
</organism>
<keyword evidence="4" id="KW-1185">Reference proteome</keyword>
<evidence type="ECO:0000313" key="3">
    <source>
        <dbReference type="EMBL" id="GES79211.1"/>
    </source>
</evidence>
<dbReference type="Proteomes" id="UP000247702">
    <property type="component" value="Unassembled WGS sequence"/>
</dbReference>
<name>A0A2Z6RP33_9GLOM</name>
<dbReference type="AlphaFoldDB" id="A0A2Z6RP33"/>
<comment type="caution">
    <text evidence="2">The sequence shown here is derived from an EMBL/GenBank/DDBJ whole genome shotgun (WGS) entry which is preliminary data.</text>
</comment>
<protein>
    <submittedName>
        <fullName evidence="2">Uncharacterized protein</fullName>
    </submittedName>
</protein>